<accession>K9FMN4</accession>
<dbReference type="HOGENOM" id="CLU_2997145_0_0_1"/>
<organism evidence="2 3">
    <name type="scientific">Penicillium digitatum (strain Pd1 / CECT 20795)</name>
    <name type="common">Green mold</name>
    <dbReference type="NCBI Taxonomy" id="1170230"/>
    <lineage>
        <taxon>Eukaryota</taxon>
        <taxon>Fungi</taxon>
        <taxon>Dikarya</taxon>
        <taxon>Ascomycota</taxon>
        <taxon>Pezizomycotina</taxon>
        <taxon>Eurotiomycetes</taxon>
        <taxon>Eurotiomycetidae</taxon>
        <taxon>Eurotiales</taxon>
        <taxon>Aspergillaceae</taxon>
        <taxon>Penicillium</taxon>
    </lineage>
</organism>
<dbReference type="EMBL" id="AKCU01000561">
    <property type="protein sequence ID" value="EKV04043.1"/>
    <property type="molecule type" value="Genomic_DNA"/>
</dbReference>
<name>K9FMN4_PEND1</name>
<evidence type="ECO:0000313" key="2">
    <source>
        <dbReference type="EMBL" id="EKV04043.1"/>
    </source>
</evidence>
<proteinExistence type="predicted"/>
<evidence type="ECO:0000256" key="1">
    <source>
        <dbReference type="SAM" id="MobiDB-lite"/>
    </source>
</evidence>
<sequence length="57" mass="6560">MSIRHRHSVCANGASNPHEKEHQSMQVSVFPVDNWQVVDVTSSFVCRYLTLNINRFS</sequence>
<dbReference type="KEGG" id="pdp:PDIP_89490"/>
<protein>
    <submittedName>
        <fullName evidence="2">Uncharacterized protein</fullName>
    </submittedName>
</protein>
<evidence type="ECO:0000313" key="3">
    <source>
        <dbReference type="Proteomes" id="UP000009886"/>
    </source>
</evidence>
<feature type="region of interest" description="Disordered" evidence="1">
    <location>
        <begin position="1"/>
        <end position="22"/>
    </location>
</feature>
<comment type="caution">
    <text evidence="2">The sequence shown here is derived from an EMBL/GenBank/DDBJ whole genome shotgun (WGS) entry which is preliminary data.</text>
</comment>
<dbReference type="AlphaFoldDB" id="K9FMN4"/>
<gene>
    <name evidence="2" type="ORF">PDIP_89490</name>
</gene>
<reference evidence="3" key="1">
    <citation type="journal article" date="2012" name="BMC Genomics">
        <title>Genome sequence of the necrotrophic fungus Penicillium digitatum, the main postharvest pathogen of citrus.</title>
        <authorList>
            <person name="Marcet-Houben M."/>
            <person name="Ballester A.-R."/>
            <person name="de la Fuente B."/>
            <person name="Harries E."/>
            <person name="Marcos J.F."/>
            <person name="Gonzalez-Candelas L."/>
            <person name="Gabaldon T."/>
        </authorList>
    </citation>
    <scope>NUCLEOTIDE SEQUENCE [LARGE SCALE GENOMIC DNA]</scope>
    <source>
        <strain evidence="3">Pd1 / CECT 20795</strain>
    </source>
</reference>
<dbReference type="VEuPathDB" id="FungiDB:PDIP_89490"/>
<dbReference type="Proteomes" id="UP000009886">
    <property type="component" value="Unassembled WGS sequence"/>
</dbReference>